<feature type="region of interest" description="Disordered" evidence="1">
    <location>
        <begin position="55"/>
        <end position="83"/>
    </location>
</feature>
<reference evidence="4" key="3">
    <citation type="submission" date="2025-04" db="UniProtKB">
        <authorList>
            <consortium name="RefSeq"/>
        </authorList>
    </citation>
    <scope>IDENTIFICATION</scope>
    <source>
        <strain evidence="4">CBS 304.34</strain>
    </source>
</reference>
<sequence>MAADLAAAAISRADLTALVTVLDRDRSGPRRAHHHPPRIPAKPAAAGEQLLVLRQPALTPAPRSRNRRRRCMHRNEGSEGRVSGFTSATAVALRTGVCGPALVGPEPAAQADSAVQPEEAPTKPPGRPPLCQCASARDLLAAQGSNRARRSCSVTSGYKGVT</sequence>
<feature type="region of interest" description="Disordered" evidence="1">
    <location>
        <begin position="26"/>
        <end position="45"/>
    </location>
</feature>
<evidence type="ECO:0000313" key="2">
    <source>
        <dbReference type="EMBL" id="KAF2813537.1"/>
    </source>
</evidence>
<feature type="region of interest" description="Disordered" evidence="1">
    <location>
        <begin position="104"/>
        <end position="131"/>
    </location>
</feature>
<reference evidence="4" key="2">
    <citation type="submission" date="2020-04" db="EMBL/GenBank/DDBJ databases">
        <authorList>
            <consortium name="NCBI Genome Project"/>
        </authorList>
    </citation>
    <scope>NUCLEOTIDE SEQUENCE</scope>
    <source>
        <strain evidence="4">CBS 304.34</strain>
    </source>
</reference>
<dbReference type="AlphaFoldDB" id="A0A6A6YZY4"/>
<organism evidence="2">
    <name type="scientific">Mytilinidion resinicola</name>
    <dbReference type="NCBI Taxonomy" id="574789"/>
    <lineage>
        <taxon>Eukaryota</taxon>
        <taxon>Fungi</taxon>
        <taxon>Dikarya</taxon>
        <taxon>Ascomycota</taxon>
        <taxon>Pezizomycotina</taxon>
        <taxon>Dothideomycetes</taxon>
        <taxon>Pleosporomycetidae</taxon>
        <taxon>Mytilinidiales</taxon>
        <taxon>Mytilinidiaceae</taxon>
        <taxon>Mytilinidion</taxon>
    </lineage>
</organism>
<dbReference type="GeneID" id="54466107"/>
<protein>
    <submittedName>
        <fullName evidence="2 4">Uncharacterized protein</fullName>
    </submittedName>
</protein>
<evidence type="ECO:0000313" key="4">
    <source>
        <dbReference type="RefSeq" id="XP_033580501.1"/>
    </source>
</evidence>
<dbReference type="RefSeq" id="XP_033580501.1">
    <property type="nucleotide sequence ID" value="XM_033725214.1"/>
</dbReference>
<reference evidence="2 4" key="1">
    <citation type="journal article" date="2020" name="Stud. Mycol.">
        <title>101 Dothideomycetes genomes: a test case for predicting lifestyles and emergence of pathogens.</title>
        <authorList>
            <person name="Haridas S."/>
            <person name="Albert R."/>
            <person name="Binder M."/>
            <person name="Bloem J."/>
            <person name="Labutti K."/>
            <person name="Salamov A."/>
            <person name="Andreopoulos B."/>
            <person name="Baker S."/>
            <person name="Barry K."/>
            <person name="Bills G."/>
            <person name="Bluhm B."/>
            <person name="Cannon C."/>
            <person name="Castanera R."/>
            <person name="Culley D."/>
            <person name="Daum C."/>
            <person name="Ezra D."/>
            <person name="Gonzalez J."/>
            <person name="Henrissat B."/>
            <person name="Kuo A."/>
            <person name="Liang C."/>
            <person name="Lipzen A."/>
            <person name="Lutzoni F."/>
            <person name="Magnuson J."/>
            <person name="Mondo S."/>
            <person name="Nolan M."/>
            <person name="Ohm R."/>
            <person name="Pangilinan J."/>
            <person name="Park H.-J."/>
            <person name="Ramirez L."/>
            <person name="Alfaro M."/>
            <person name="Sun H."/>
            <person name="Tritt A."/>
            <person name="Yoshinaga Y."/>
            <person name="Zwiers L.-H."/>
            <person name="Turgeon B."/>
            <person name="Goodwin S."/>
            <person name="Spatafora J."/>
            <person name="Crous P."/>
            <person name="Grigoriev I."/>
        </authorList>
    </citation>
    <scope>NUCLEOTIDE SEQUENCE</scope>
    <source>
        <strain evidence="2 4">CBS 304.34</strain>
    </source>
</reference>
<evidence type="ECO:0000313" key="3">
    <source>
        <dbReference type="Proteomes" id="UP000504636"/>
    </source>
</evidence>
<evidence type="ECO:0000256" key="1">
    <source>
        <dbReference type="SAM" id="MobiDB-lite"/>
    </source>
</evidence>
<accession>A0A6A6YZY4</accession>
<keyword evidence="3" id="KW-1185">Reference proteome</keyword>
<dbReference type="Proteomes" id="UP000504636">
    <property type="component" value="Unplaced"/>
</dbReference>
<proteinExistence type="predicted"/>
<gene>
    <name evidence="2 4" type="ORF">BDZ99DRAFT_517786</name>
</gene>
<dbReference type="EMBL" id="MU003696">
    <property type="protein sequence ID" value="KAF2813537.1"/>
    <property type="molecule type" value="Genomic_DNA"/>
</dbReference>
<name>A0A6A6YZY4_9PEZI</name>